<evidence type="ECO:0000256" key="2">
    <source>
        <dbReference type="SAM" id="Phobius"/>
    </source>
</evidence>
<evidence type="ECO:0000313" key="3">
    <source>
        <dbReference type="EMBL" id="KAF4239273.1"/>
    </source>
</evidence>
<dbReference type="EMBL" id="JAAAPX010000033">
    <property type="protein sequence ID" value="KAF4239273.1"/>
    <property type="molecule type" value="Genomic_DNA"/>
</dbReference>
<evidence type="ECO:0000256" key="1">
    <source>
        <dbReference type="SAM" id="MobiDB-lite"/>
    </source>
</evidence>
<keyword evidence="2" id="KW-0812">Transmembrane</keyword>
<keyword evidence="2" id="KW-0472">Membrane</keyword>
<feature type="region of interest" description="Disordered" evidence="1">
    <location>
        <begin position="119"/>
        <end position="153"/>
    </location>
</feature>
<dbReference type="Proteomes" id="UP000653565">
    <property type="component" value="Unassembled WGS sequence"/>
</dbReference>
<gene>
    <name evidence="3" type="ORF">CNMCM6805_005932</name>
</gene>
<keyword evidence="4" id="KW-1185">Reference proteome</keyword>
<comment type="caution">
    <text evidence="3">The sequence shown here is derived from an EMBL/GenBank/DDBJ whole genome shotgun (WGS) entry which is preliminary data.</text>
</comment>
<feature type="compositionally biased region" description="Low complexity" evidence="1">
    <location>
        <begin position="125"/>
        <end position="152"/>
    </location>
</feature>
<evidence type="ECO:0008006" key="5">
    <source>
        <dbReference type="Google" id="ProtNLM"/>
    </source>
</evidence>
<keyword evidence="2" id="KW-1133">Transmembrane helix</keyword>
<reference evidence="3" key="2">
    <citation type="submission" date="2020-04" db="EMBL/GenBank/DDBJ databases">
        <authorList>
            <person name="Santos R.A.C."/>
            <person name="Steenwyk J.L."/>
            <person name="Rivero-Menendez O."/>
            <person name="Mead M.E."/>
            <person name="Silva L.P."/>
            <person name="Bastos R.W."/>
            <person name="Alastruey-Izquierdo A."/>
            <person name="Goldman G.H."/>
            <person name="Rokas A."/>
        </authorList>
    </citation>
    <scope>NUCLEOTIDE SEQUENCE</scope>
    <source>
        <strain evidence="3">CNM-CM6805</strain>
    </source>
</reference>
<sequence length="263" mass="28038">MRLTFISVEQNVLITPSSVLPVMETKQTKEPRSPEQPGLEVVIPDGLIPQYERDAPLYYAGDGSEAPIPVETEVGQGQEVKSVKDAPRTICGFRRWYFWIAVVVAVVVIAAAAGVGGSFAKKDSGTSTPTSAATAASTSTSSSSSATSSVTSCPTNGTTITVQRKDYIRLCDTDLCSDTGGCASVTISDDDLVNFKTNSLEQCIQRCMSYNTMIKGAPCKGVSWDETAPSSSNRTHRCFLKNDTSIRKTAPSGWTILSAVAKE</sequence>
<reference evidence="3" key="1">
    <citation type="journal article" date="2020" name="bioRxiv">
        <title>Genomic and phenotypic heterogeneity of clinical isolates of the human pathogens Aspergillus fumigatus, Aspergillus lentulus and Aspergillus fumigatiaffinis.</title>
        <authorList>
            <person name="dos Santos R.A.C."/>
            <person name="Steenwyk J.L."/>
            <person name="Rivero-Menendez O."/>
            <person name="Mead M.E."/>
            <person name="Silva L.P."/>
            <person name="Bastos R.W."/>
            <person name="Alastruey-Izquierdo A."/>
            <person name="Goldman G.H."/>
            <person name="Rokas A."/>
        </authorList>
    </citation>
    <scope>NUCLEOTIDE SEQUENCE</scope>
    <source>
        <strain evidence="3">CNM-CM6805</strain>
    </source>
</reference>
<accession>A0A8H4MBJ0</accession>
<proteinExistence type="predicted"/>
<protein>
    <recommendedName>
        <fullName evidence="5">Apple domain-containing protein</fullName>
    </recommendedName>
</protein>
<dbReference type="OrthoDB" id="4496257at2759"/>
<name>A0A8H4MBJ0_9EURO</name>
<dbReference type="AlphaFoldDB" id="A0A8H4MBJ0"/>
<evidence type="ECO:0000313" key="4">
    <source>
        <dbReference type="Proteomes" id="UP000653565"/>
    </source>
</evidence>
<feature type="transmembrane region" description="Helical" evidence="2">
    <location>
        <begin position="96"/>
        <end position="120"/>
    </location>
</feature>
<organism evidence="3 4">
    <name type="scientific">Aspergillus fumigatiaffinis</name>
    <dbReference type="NCBI Taxonomy" id="340414"/>
    <lineage>
        <taxon>Eukaryota</taxon>
        <taxon>Fungi</taxon>
        <taxon>Dikarya</taxon>
        <taxon>Ascomycota</taxon>
        <taxon>Pezizomycotina</taxon>
        <taxon>Eurotiomycetes</taxon>
        <taxon>Eurotiomycetidae</taxon>
        <taxon>Eurotiales</taxon>
        <taxon>Aspergillaceae</taxon>
        <taxon>Aspergillus</taxon>
        <taxon>Aspergillus subgen. Fumigati</taxon>
    </lineage>
</organism>